<organism evidence="3">
    <name type="scientific">Bradyrhizobium septentrionale</name>
    <dbReference type="NCBI Taxonomy" id="1404411"/>
    <lineage>
        <taxon>Bacteria</taxon>
        <taxon>Pseudomonadati</taxon>
        <taxon>Pseudomonadota</taxon>
        <taxon>Alphaproteobacteria</taxon>
        <taxon>Hyphomicrobiales</taxon>
        <taxon>Nitrobacteraceae</taxon>
        <taxon>Bradyrhizobium</taxon>
    </lineage>
</organism>
<name>A0A974A4B7_9BRAD</name>
<dbReference type="Pfam" id="PF06048">
    <property type="entry name" value="DUF927"/>
    <property type="match status" value="1"/>
</dbReference>
<evidence type="ECO:0000313" key="3">
    <source>
        <dbReference type="EMBL" id="NVI49331.1"/>
    </source>
</evidence>
<feature type="domain" description="DUF927" evidence="2">
    <location>
        <begin position="14"/>
        <end position="261"/>
    </location>
</feature>
<dbReference type="EMBL" id="JAAOLE020000001">
    <property type="protein sequence ID" value="NVI49331.1"/>
    <property type="molecule type" value="Genomic_DNA"/>
</dbReference>
<protein>
    <submittedName>
        <fullName evidence="3">DUF927 domain-containing protein</fullName>
    </submittedName>
</protein>
<comment type="caution">
    <text evidence="3">The sequence shown here is derived from an EMBL/GenBank/DDBJ whole genome shotgun (WGS) entry which is preliminary data.</text>
</comment>
<gene>
    <name evidence="3" type="ORF">HAP48_042150</name>
</gene>
<proteinExistence type="predicted"/>
<dbReference type="RefSeq" id="WP_166213698.1">
    <property type="nucleotide sequence ID" value="NZ_CP088285.1"/>
</dbReference>
<evidence type="ECO:0000256" key="1">
    <source>
        <dbReference type="SAM" id="MobiDB-lite"/>
    </source>
</evidence>
<sequence>MTKTVTPHLRKLSTIEDEATGDFYVRFSIRTEDGCKREIELPRADLTEPTTLAKKLFGLGAVLPPKGQRAAYLSKLADAPCSRNLKRVGRSGWQDNFLTFVWQTKVLGIDEGRLIGPRVSTDESERGRVRISGTYESWKDSVGVLSKFSSYAMLAVASAFAAPLLLVSAEDSFAICLAARTRSGKTAIAQMGASVVGLGQKSNLMTWHNTEAGLEEQLPRFNDCLSVIDDFETMKGSDVHKYERIRNVSYGVGAGAEKQRHSSFATRTRLWRTIVITSMEKPIYVLAAKTKQTRQPGETVRLIDIPVLSKDRDHIFDLAEDGGSQISREWKTKAFNSIINACRDNHGATFQRYVTTLCKDATLTKQQTDKYRGRFVLKVSLSEDGDMANDLARKFGLIYAGGAIAIQQKLVPWTRSELFRAVAKCYRAARDLLPDEGVETRKGLQLLQAELEKLKSKKAISSFDTEIGYRIKKNGTIRYVMKTKDFNSIFDSPHQRALVEATLANSKRLTMTNPKNAHGRRAAKRQPLWPDGKRRRSIAILSADKV</sequence>
<accession>A0A974A4B7</accession>
<dbReference type="InterPro" id="IPR009270">
    <property type="entry name" value="DUF927"/>
</dbReference>
<dbReference type="AlphaFoldDB" id="A0A974A4B7"/>
<evidence type="ECO:0000259" key="2">
    <source>
        <dbReference type="Pfam" id="PF06048"/>
    </source>
</evidence>
<feature type="region of interest" description="Disordered" evidence="1">
    <location>
        <begin position="511"/>
        <end position="531"/>
    </location>
</feature>
<reference evidence="3" key="1">
    <citation type="submission" date="2020-06" db="EMBL/GenBank/DDBJ databases">
        <title>Whole Genome Sequence of Bradyrhizobium sp. Strain 1S1.</title>
        <authorList>
            <person name="Bromfield E.S.P."/>
            <person name="Cloutier S."/>
        </authorList>
    </citation>
    <scope>NUCLEOTIDE SEQUENCE [LARGE SCALE GENOMIC DNA]</scope>
    <source>
        <strain evidence="3">1S1</strain>
    </source>
</reference>